<dbReference type="SUPFAM" id="SSF49899">
    <property type="entry name" value="Concanavalin A-like lectins/glucanases"/>
    <property type="match status" value="1"/>
</dbReference>
<dbReference type="RefSeq" id="WP_209037986.1">
    <property type="nucleotide sequence ID" value="NZ_JAATJH010000008.1"/>
</dbReference>
<keyword evidence="7" id="KW-1185">Reference proteome</keyword>
<dbReference type="Gene3D" id="2.60.120.200">
    <property type="match status" value="1"/>
</dbReference>
<evidence type="ECO:0000313" key="6">
    <source>
        <dbReference type="EMBL" id="NJC28074.1"/>
    </source>
</evidence>
<dbReference type="SUPFAM" id="SSF103647">
    <property type="entry name" value="TSP type-3 repeat"/>
    <property type="match status" value="1"/>
</dbReference>
<dbReference type="InterPro" id="IPR028974">
    <property type="entry name" value="TSP_type-3_rpt"/>
</dbReference>
<feature type="region of interest" description="Disordered" evidence="3">
    <location>
        <begin position="455"/>
        <end position="480"/>
    </location>
</feature>
<feature type="domain" description="Secretion system C-terminal sorting" evidence="5">
    <location>
        <begin position="1058"/>
        <end position="1134"/>
    </location>
</feature>
<dbReference type="Pfam" id="PF13385">
    <property type="entry name" value="Laminin_G_3"/>
    <property type="match status" value="1"/>
</dbReference>
<protein>
    <recommendedName>
        <fullName evidence="5">Secretion system C-terminal sorting domain-containing protein</fullName>
    </recommendedName>
</protein>
<evidence type="ECO:0000256" key="2">
    <source>
        <dbReference type="ARBA" id="ARBA00022837"/>
    </source>
</evidence>
<evidence type="ECO:0000256" key="4">
    <source>
        <dbReference type="SAM" id="SignalP"/>
    </source>
</evidence>
<feature type="signal peptide" evidence="4">
    <location>
        <begin position="1"/>
        <end position="25"/>
    </location>
</feature>
<sequence>MKSSRFVFTFLLAALSLILPDGLVAQVTTTDIYTANDTIYYAGALNGEEFLFKVAGYKTYGCQPEGAITATPEPMNNQQFAQAVSASRNNYRVTLDYAQQFSAVVITPLDWQVEGAIAGSQLVAGNAFGPAGSAAVVGSQRIYPFGDFHAGDLPNPFTYAIRITFIKNGVRTFLHIPYYLIGPVNPNEQVPILAEAITPMMPDLVLHDPPGDGSSSGIVTTNNYCVSQSYNQGVSDGFDANLGFKIGVKGSIGFIANVDYEAYVKVTGSVAGNYSRASETAQEICYSFSTDFSTSGDNNPFEGGGDVFIGRSTRVLLGKYRAWYMEDCKIKLGDQIVMADDPDEIRNFALSQAGIEEDLERQRTILATATEPAEINLARQQISVWEQVLTNNETVKANATNPIDNLDFNGQAGTQTFSKAQNITLTQSLSYENTFTAGVRVDFLAEIAGTGISGGAGYSNTRTSSGSQGGSSGSGSETRYTFTDNDPGDIFRVDVFNDPVYGTPLFKLRSGSRTSAPFEGGFQRDQPRLENGTDGCASDPRIINAVNAPLGEALIFPLNICNDSDEARDYLVRFVGANVNGAVLRLGGTELGSNDNGRLYAGIPPNSCVNVNGELPQLSVRQNPDAPDFTEYDNLILEIYPADDPGLAQSIVLNVTFGDGVTNTCVIDDDLDGVADTNDNCPGVANNNQADTDGDGIGDACDNCPIVANNNQADVDIDGVGDNCDNCADEFNPGQEDLDGDDTADGCDQCPELPGFGGPDDDSDGIACDNCPQLASRGLRFDGTDDQVMVPRDALDIINRFWTVEFWARPEATVRENIQEVSQDPQFYVFPTEQTYVIYPNWDESWLGPNANGNGTAGVGMMVGANGVIVLTQANDHSTPNLVYYADLSGWHHYALQLIDGQPVLYVDGQRVSSGWKSWHPFVVPGNEIGFGDRNNAGRAYGGRIDDYRLWSTLRSGKDIRDNYRQELTGTQEGLLVNYTFNDGVPGMDNSSVATITDNTPAGNDGTVSGFSLADPNSNFALGAPINFQDTDGDYIGDLCDDNITAVREIALRYVLELYPNPAAGEVRLSIGSALGGSVSIELFDATGRFLREQSVNLLAGEQTHRLPLRGLPAGMYFVALNDGVARLTKRLVIE</sequence>
<dbReference type="NCBIfam" id="TIGR04183">
    <property type="entry name" value="Por_Secre_tail"/>
    <property type="match status" value="1"/>
</dbReference>
<dbReference type="InterPro" id="IPR013320">
    <property type="entry name" value="ConA-like_dom_sf"/>
</dbReference>
<gene>
    <name evidence="6" type="ORF">GGR27_003593</name>
</gene>
<dbReference type="Gene3D" id="4.10.1080.10">
    <property type="entry name" value="TSP type-3 repeat"/>
    <property type="match status" value="1"/>
</dbReference>
<accession>A0ABX0XFH6</accession>
<proteinExistence type="predicted"/>
<comment type="caution">
    <text evidence="6">The sequence shown here is derived from an EMBL/GenBank/DDBJ whole genome shotgun (WGS) entry which is preliminary data.</text>
</comment>
<evidence type="ECO:0000313" key="7">
    <source>
        <dbReference type="Proteomes" id="UP000770785"/>
    </source>
</evidence>
<reference evidence="6 7" key="1">
    <citation type="submission" date="2020-03" db="EMBL/GenBank/DDBJ databases">
        <title>Genomic Encyclopedia of Type Strains, Phase IV (KMG-IV): sequencing the most valuable type-strain genomes for metagenomic binning, comparative biology and taxonomic classification.</title>
        <authorList>
            <person name="Goeker M."/>
        </authorList>
    </citation>
    <scope>NUCLEOTIDE SEQUENCE [LARGE SCALE GENOMIC DNA]</scope>
    <source>
        <strain evidence="6 7">DSM 105096</strain>
    </source>
</reference>
<feature type="chain" id="PRO_5045657318" description="Secretion system C-terminal sorting domain-containing protein" evidence="4">
    <location>
        <begin position="26"/>
        <end position="1135"/>
    </location>
</feature>
<dbReference type="Pfam" id="PF18962">
    <property type="entry name" value="Por_Secre_tail"/>
    <property type="match status" value="1"/>
</dbReference>
<dbReference type="InterPro" id="IPR003367">
    <property type="entry name" value="Thrombospondin_3-like_rpt"/>
</dbReference>
<evidence type="ECO:0000256" key="3">
    <source>
        <dbReference type="SAM" id="MobiDB-lite"/>
    </source>
</evidence>
<evidence type="ECO:0000259" key="5">
    <source>
        <dbReference type="Pfam" id="PF18962"/>
    </source>
</evidence>
<keyword evidence="1 4" id="KW-0732">Signal</keyword>
<dbReference type="Proteomes" id="UP000770785">
    <property type="component" value="Unassembled WGS sequence"/>
</dbReference>
<dbReference type="EMBL" id="JAATJH010000008">
    <property type="protein sequence ID" value="NJC28074.1"/>
    <property type="molecule type" value="Genomic_DNA"/>
</dbReference>
<evidence type="ECO:0000256" key="1">
    <source>
        <dbReference type="ARBA" id="ARBA00022729"/>
    </source>
</evidence>
<dbReference type="PANTHER" id="PTHR10199">
    <property type="entry name" value="THROMBOSPONDIN"/>
    <property type="match status" value="1"/>
</dbReference>
<dbReference type="Pfam" id="PF02412">
    <property type="entry name" value="TSP_3"/>
    <property type="match status" value="1"/>
</dbReference>
<dbReference type="InterPro" id="IPR026444">
    <property type="entry name" value="Secre_tail"/>
</dbReference>
<organism evidence="6 7">
    <name type="scientific">Neolewinella antarctica</name>
    <dbReference type="NCBI Taxonomy" id="442734"/>
    <lineage>
        <taxon>Bacteria</taxon>
        <taxon>Pseudomonadati</taxon>
        <taxon>Bacteroidota</taxon>
        <taxon>Saprospiria</taxon>
        <taxon>Saprospirales</taxon>
        <taxon>Lewinellaceae</taxon>
        <taxon>Neolewinella</taxon>
    </lineage>
</organism>
<name>A0ABX0XFH6_9BACT</name>
<keyword evidence="2" id="KW-0106">Calcium</keyword>